<dbReference type="PANTHER" id="PTHR11274">
    <property type="entry name" value="RAD25/XP-B DNA REPAIR HELICASE"/>
    <property type="match status" value="1"/>
</dbReference>
<protein>
    <submittedName>
        <fullName evidence="7">DEAD/DEAH box helicase family protein</fullName>
    </submittedName>
</protein>
<dbReference type="Gene3D" id="3.40.50.300">
    <property type="entry name" value="P-loop containing nucleotide triphosphate hydrolases"/>
    <property type="match status" value="2"/>
</dbReference>
<comment type="caution">
    <text evidence="7">The sequence shown here is derived from an EMBL/GenBank/DDBJ whole genome shotgun (WGS) entry which is preliminary data.</text>
</comment>
<dbReference type="InterPro" id="IPR025202">
    <property type="entry name" value="PLD-like_dom"/>
</dbReference>
<dbReference type="InterPro" id="IPR050615">
    <property type="entry name" value="ATP-dep_DNA_Helicase"/>
</dbReference>
<feature type="domain" description="Helicase C-terminal" evidence="6">
    <location>
        <begin position="483"/>
        <end position="633"/>
    </location>
</feature>
<evidence type="ECO:0000259" key="5">
    <source>
        <dbReference type="PROSITE" id="PS51192"/>
    </source>
</evidence>
<keyword evidence="1" id="KW-0547">Nucleotide-binding</keyword>
<dbReference type="CDD" id="cd09179">
    <property type="entry name" value="PLDc_N_DEXD_a"/>
    <property type="match status" value="1"/>
</dbReference>
<accession>A0ABW3LPI5</accession>
<evidence type="ECO:0000259" key="6">
    <source>
        <dbReference type="PROSITE" id="PS51194"/>
    </source>
</evidence>
<dbReference type="SUPFAM" id="SSF56024">
    <property type="entry name" value="Phospholipase D/nuclease"/>
    <property type="match status" value="1"/>
</dbReference>
<gene>
    <name evidence="7" type="ORF">ACFQ3N_12750</name>
</gene>
<dbReference type="EMBL" id="JBHTKJ010000034">
    <property type="protein sequence ID" value="MFD1039254.1"/>
    <property type="molecule type" value="Genomic_DNA"/>
</dbReference>
<dbReference type="PROSITE" id="PS51194">
    <property type="entry name" value="HELICASE_CTER"/>
    <property type="match status" value="1"/>
</dbReference>
<keyword evidence="2" id="KW-0378">Hydrolase</keyword>
<keyword evidence="8" id="KW-1185">Reference proteome</keyword>
<dbReference type="InterPro" id="IPR027417">
    <property type="entry name" value="P-loop_NTPase"/>
</dbReference>
<proteinExistence type="predicted"/>
<evidence type="ECO:0000256" key="4">
    <source>
        <dbReference type="ARBA" id="ARBA00022840"/>
    </source>
</evidence>
<dbReference type="InterPro" id="IPR014001">
    <property type="entry name" value="Helicase_ATP-bd"/>
</dbReference>
<evidence type="ECO:0000256" key="1">
    <source>
        <dbReference type="ARBA" id="ARBA00022741"/>
    </source>
</evidence>
<dbReference type="RefSeq" id="WP_390362915.1">
    <property type="nucleotide sequence ID" value="NZ_JBHTKJ010000034.1"/>
</dbReference>
<evidence type="ECO:0000313" key="7">
    <source>
        <dbReference type="EMBL" id="MFD1039254.1"/>
    </source>
</evidence>
<dbReference type="SMART" id="SM00490">
    <property type="entry name" value="HELICc"/>
    <property type="match status" value="1"/>
</dbReference>
<name>A0ABW3LPI5_9BACI</name>
<evidence type="ECO:0000256" key="2">
    <source>
        <dbReference type="ARBA" id="ARBA00022801"/>
    </source>
</evidence>
<dbReference type="Proteomes" id="UP001597040">
    <property type="component" value="Unassembled WGS sequence"/>
</dbReference>
<dbReference type="SMART" id="SM00487">
    <property type="entry name" value="DEXDc"/>
    <property type="match status" value="1"/>
</dbReference>
<dbReference type="PROSITE" id="PS51192">
    <property type="entry name" value="HELICASE_ATP_BIND_1"/>
    <property type="match status" value="1"/>
</dbReference>
<evidence type="ECO:0000313" key="8">
    <source>
        <dbReference type="Proteomes" id="UP001597040"/>
    </source>
</evidence>
<organism evidence="7 8">
    <name type="scientific">Virgibacillus byunsanensis</name>
    <dbReference type="NCBI Taxonomy" id="570945"/>
    <lineage>
        <taxon>Bacteria</taxon>
        <taxon>Bacillati</taxon>
        <taxon>Bacillota</taxon>
        <taxon>Bacilli</taxon>
        <taxon>Bacillales</taxon>
        <taxon>Bacillaceae</taxon>
        <taxon>Virgibacillus</taxon>
    </lineage>
</organism>
<keyword evidence="4" id="KW-0067">ATP-binding</keyword>
<feature type="domain" description="Helicase ATP-binding" evidence="5">
    <location>
        <begin position="241"/>
        <end position="410"/>
    </location>
</feature>
<dbReference type="Pfam" id="PF13091">
    <property type="entry name" value="PLDc_2"/>
    <property type="match status" value="1"/>
</dbReference>
<keyword evidence="3 7" id="KW-0347">Helicase</keyword>
<sequence>MSFQQLDLKYKYRSSHDQIYSDFYQKCLREANQYDRAVGYFTSNSLSVLANGLDVFLEKDGVIRIIANPYLTKQDVDAIELGYKAKQDVITQAMLRQIEMSETTIKEDAFNTLAWLIYNDKLEIKIAFTKNNSLYHEKFGIFYDDAGGKIAFSGSANETAGGIRDNFEKIDVFWNANDSERIDDMSNDFEDLWNDSTPGLTVMEVPTIIKEKFASYRIESKRPSTKKQAIKPRPYQEEAIQAIKDNNWHGILEMATGTGKTITSLLVTEEYFKQQGRIFLVIIVPFTHLVEQWIENCQMMGYTNVTKCFGSKKSWKNKLQTDVRDFNLGIVEKHIAITTYKTAASTDFNDLIGKIKGKSFLIADECHYFGVKSLRQHKLWGMDAKIGLSATPERWWDEEGSAYIESFFGPVVYEYDMKTAIENGALTEYSYHPLQVDLTDDELDRYEKLTKRLIHLYSDEKANKDEISEVNRKRSLIISKAEQKKELLYSIFKNKQRADVSHTLVYCAPGEVEVITKDLADLGYKVHRFDSEVSLSERMKILEAFDKGSIQVLIAIKCLDEGVDVPSTKEAYFLASTSNPREFVQRRGRILRAHPNKTVATIHDFIVLPTLANDQMFKAIAAKELPRFAEFSQYAINNYKAREVIGEYLKPYYLEYLMDKKPWDVYREFQNMEVQNEND</sequence>
<dbReference type="SUPFAM" id="SSF52540">
    <property type="entry name" value="P-loop containing nucleoside triphosphate hydrolases"/>
    <property type="match status" value="1"/>
</dbReference>
<reference evidence="8" key="1">
    <citation type="journal article" date="2019" name="Int. J. Syst. Evol. Microbiol.">
        <title>The Global Catalogue of Microorganisms (GCM) 10K type strain sequencing project: providing services to taxonomists for standard genome sequencing and annotation.</title>
        <authorList>
            <consortium name="The Broad Institute Genomics Platform"/>
            <consortium name="The Broad Institute Genome Sequencing Center for Infectious Disease"/>
            <person name="Wu L."/>
            <person name="Ma J."/>
        </authorList>
    </citation>
    <scope>NUCLEOTIDE SEQUENCE [LARGE SCALE GENOMIC DNA]</scope>
    <source>
        <strain evidence="8">CCUG 56754</strain>
    </source>
</reference>
<dbReference type="CDD" id="cd17926">
    <property type="entry name" value="DEXHc_RE"/>
    <property type="match status" value="1"/>
</dbReference>
<dbReference type="InterPro" id="IPR001650">
    <property type="entry name" value="Helicase_C-like"/>
</dbReference>
<dbReference type="InterPro" id="IPR006935">
    <property type="entry name" value="Helicase/UvrB_N"/>
</dbReference>
<dbReference type="PANTHER" id="PTHR11274:SF0">
    <property type="entry name" value="GENERAL TRANSCRIPTION AND DNA REPAIR FACTOR IIH HELICASE SUBUNIT XPB"/>
    <property type="match status" value="1"/>
</dbReference>
<dbReference type="GO" id="GO:0004386">
    <property type="term" value="F:helicase activity"/>
    <property type="evidence" value="ECO:0007669"/>
    <property type="project" value="UniProtKB-KW"/>
</dbReference>
<dbReference type="Pfam" id="PF00271">
    <property type="entry name" value="Helicase_C"/>
    <property type="match status" value="1"/>
</dbReference>
<evidence type="ECO:0000256" key="3">
    <source>
        <dbReference type="ARBA" id="ARBA00022806"/>
    </source>
</evidence>
<dbReference type="Gene3D" id="3.30.870.10">
    <property type="entry name" value="Endonuclease Chain A"/>
    <property type="match status" value="1"/>
</dbReference>
<dbReference type="Pfam" id="PF04851">
    <property type="entry name" value="ResIII"/>
    <property type="match status" value="1"/>
</dbReference>